<evidence type="ECO:0000313" key="7">
    <source>
        <dbReference type="Proteomes" id="UP000014038"/>
    </source>
</evidence>
<proteinExistence type="inferred from homology"/>
<dbReference type="CDD" id="cd07023">
    <property type="entry name" value="S49_Sppa_N_C"/>
    <property type="match status" value="1"/>
</dbReference>
<evidence type="ECO:0000313" key="6">
    <source>
        <dbReference type="EMBL" id="ENN92055.1"/>
    </source>
</evidence>
<dbReference type="PANTHER" id="PTHR42987:SF8">
    <property type="entry name" value="PROTEINASE"/>
    <property type="match status" value="1"/>
</dbReference>
<accession>N6VE68</accession>
<dbReference type="EMBL" id="AGWA01000006">
    <property type="protein sequence ID" value="ENN92055.1"/>
    <property type="molecule type" value="Genomic_DNA"/>
</dbReference>
<sequence length="283" mass="31150">MIDNIKNLVPRRFLSNKLEIPVVRLHGAIMDSTSVMARTLSLGRCASLLDKAFADKKAPAVVLIINSPGGSPVQSRLIFQRIRDLANEKNKQVLVFIEDVAASGGYMIACAGDEIFADPSSIVGSIGVVSASFGFPELLKKIGVERRVYTAGKNKVVLDPFQPEKKMGVEHLKSLQLEVHQIFIDLVKERRASKLSDDSDIFTGMFWSGKKGVELGLVDQLGDVRSVIKSRFGHETKLRLISPSKSFLGPKMPSGITSDMVYTVVDSAWMAAEERALWQRYGL</sequence>
<dbReference type="GO" id="GO:0004252">
    <property type="term" value="F:serine-type endopeptidase activity"/>
    <property type="evidence" value="ECO:0007669"/>
    <property type="project" value="InterPro"/>
</dbReference>
<dbReference type="GO" id="GO:0006508">
    <property type="term" value="P:proteolysis"/>
    <property type="evidence" value="ECO:0007669"/>
    <property type="project" value="UniProtKB-KW"/>
</dbReference>
<dbReference type="OrthoDB" id="9764363at2"/>
<keyword evidence="7" id="KW-1185">Reference proteome</keyword>
<dbReference type="HOGENOM" id="CLU_046540_1_0_5"/>
<dbReference type="SUPFAM" id="SSF52096">
    <property type="entry name" value="ClpP/crotonase"/>
    <property type="match status" value="1"/>
</dbReference>
<keyword evidence="2 6" id="KW-0645">Protease</keyword>
<dbReference type="PATRIC" id="fig|1094491.5.peg.392"/>
<evidence type="ECO:0000259" key="5">
    <source>
        <dbReference type="Pfam" id="PF01343"/>
    </source>
</evidence>
<comment type="similarity">
    <text evidence="1">Belongs to the peptidase S49 family.</text>
</comment>
<evidence type="ECO:0000256" key="4">
    <source>
        <dbReference type="ARBA" id="ARBA00022825"/>
    </source>
</evidence>
<dbReference type="eggNOG" id="COG0616">
    <property type="taxonomic scope" value="Bacteria"/>
</dbReference>
<keyword evidence="4" id="KW-0720">Serine protease</keyword>
<dbReference type="Gene3D" id="3.90.226.10">
    <property type="entry name" value="2-enoyl-CoA Hydratase, Chain A, domain 1"/>
    <property type="match status" value="1"/>
</dbReference>
<dbReference type="STRING" id="1094491.BBbe_03600"/>
<reference evidence="6 7" key="1">
    <citation type="journal article" date="2013" name="PLoS Genet.">
        <title>A gene transfer agent and a dynamic repertoire of secretion systems hold the keys to the explosive radiation of the emerging pathogen Bartonella.</title>
        <authorList>
            <person name="Guy L."/>
            <person name="Nystedt B."/>
            <person name="Toft C."/>
            <person name="Zaremba-Niedzwiedzka K."/>
            <person name="Berglund E.C."/>
            <person name="Granberg F."/>
            <person name="Naslund K."/>
            <person name="Eriksson A.S."/>
            <person name="Andersson S.G."/>
        </authorList>
    </citation>
    <scope>NUCLEOTIDE SEQUENCE [LARGE SCALE GENOMIC DNA]</scope>
    <source>
        <strain evidence="6 7">91-4</strain>
    </source>
</reference>
<dbReference type="Gene3D" id="6.20.330.10">
    <property type="match status" value="1"/>
</dbReference>
<dbReference type="InterPro" id="IPR047272">
    <property type="entry name" value="S49_SppA_C"/>
</dbReference>
<dbReference type="PANTHER" id="PTHR42987">
    <property type="entry name" value="PEPTIDASE S49"/>
    <property type="match status" value="1"/>
</dbReference>
<dbReference type="InterPro" id="IPR029045">
    <property type="entry name" value="ClpP/crotonase-like_dom_sf"/>
</dbReference>
<evidence type="ECO:0000256" key="3">
    <source>
        <dbReference type="ARBA" id="ARBA00022801"/>
    </source>
</evidence>
<feature type="domain" description="Peptidase S49" evidence="5">
    <location>
        <begin position="87"/>
        <end position="230"/>
    </location>
</feature>
<dbReference type="AlphaFoldDB" id="N6VE68"/>
<protein>
    <submittedName>
        <fullName evidence="6">Protease sohB</fullName>
    </submittedName>
</protein>
<dbReference type="Pfam" id="PF01343">
    <property type="entry name" value="Peptidase_S49"/>
    <property type="match status" value="1"/>
</dbReference>
<evidence type="ECO:0000256" key="2">
    <source>
        <dbReference type="ARBA" id="ARBA00022670"/>
    </source>
</evidence>
<dbReference type="PRINTS" id="PR00127">
    <property type="entry name" value="CLPPROTEASEP"/>
</dbReference>
<dbReference type="Proteomes" id="UP000014038">
    <property type="component" value="Chromosome"/>
</dbReference>
<organism evidence="6 7">
    <name type="scientific">Bartonella bovis 91-4</name>
    <dbReference type="NCBI Taxonomy" id="1094491"/>
    <lineage>
        <taxon>Bacteria</taxon>
        <taxon>Pseudomonadati</taxon>
        <taxon>Pseudomonadota</taxon>
        <taxon>Alphaproteobacteria</taxon>
        <taxon>Hyphomicrobiales</taxon>
        <taxon>Bartonellaceae</taxon>
        <taxon>Bartonella</taxon>
    </lineage>
</organism>
<dbReference type="InterPro" id="IPR001907">
    <property type="entry name" value="ClpP"/>
</dbReference>
<keyword evidence="3" id="KW-0378">Hydrolase</keyword>
<dbReference type="RefSeq" id="WP_010700922.1">
    <property type="nucleotide sequence ID" value="NZ_CM001844.1"/>
</dbReference>
<gene>
    <name evidence="6" type="primary">sohB</name>
    <name evidence="6" type="ORF">BBbe_03600</name>
</gene>
<evidence type="ECO:0000256" key="1">
    <source>
        <dbReference type="ARBA" id="ARBA00008683"/>
    </source>
</evidence>
<comment type="caution">
    <text evidence="6">The sequence shown here is derived from an EMBL/GenBank/DDBJ whole genome shotgun (WGS) entry which is preliminary data.</text>
</comment>
<dbReference type="InterPro" id="IPR002142">
    <property type="entry name" value="Peptidase_S49"/>
</dbReference>
<dbReference type="GO" id="GO:0004176">
    <property type="term" value="F:ATP-dependent peptidase activity"/>
    <property type="evidence" value="ECO:0007669"/>
    <property type="project" value="InterPro"/>
</dbReference>
<name>N6VE68_9HYPH</name>